<comment type="caution">
    <text evidence="1">The sequence shown here is derived from an EMBL/GenBank/DDBJ whole genome shotgun (WGS) entry which is preliminary data.</text>
</comment>
<accession>A0A6B3R244</accession>
<dbReference type="AlphaFoldDB" id="A0A6B3R244"/>
<evidence type="ECO:0000313" key="2">
    <source>
        <dbReference type="Proteomes" id="UP000478505"/>
    </source>
</evidence>
<evidence type="ECO:0000313" key="1">
    <source>
        <dbReference type="EMBL" id="NEV94709.1"/>
    </source>
</evidence>
<reference evidence="1 2" key="1">
    <citation type="submission" date="2020-02" db="EMBL/GenBank/DDBJ databases">
        <title>Flavobacteriaceae Psychroflexus bacterium YR1-1, complete genome.</title>
        <authorList>
            <person name="Li Y."/>
            <person name="Wu S."/>
        </authorList>
    </citation>
    <scope>NUCLEOTIDE SEQUENCE [LARGE SCALE GENOMIC DNA]</scope>
    <source>
        <strain evidence="1 2">YR1-1</strain>
    </source>
</reference>
<proteinExistence type="predicted"/>
<keyword evidence="2" id="KW-1185">Reference proteome</keyword>
<gene>
    <name evidence="1" type="ORF">G3567_11195</name>
</gene>
<dbReference type="Proteomes" id="UP000478505">
    <property type="component" value="Unassembled WGS sequence"/>
</dbReference>
<name>A0A6B3R244_9FLAO</name>
<protein>
    <submittedName>
        <fullName evidence="1">Uncharacterized protein</fullName>
    </submittedName>
</protein>
<dbReference type="RefSeq" id="WP_164005419.1">
    <property type="nucleotide sequence ID" value="NZ_JAAIKD010000006.1"/>
</dbReference>
<sequence>MRQLLFYVFLCGGVTSLWAQSGLVTKTLAIRDTIQLEQVSISPFQFKLQTTDSVEIRPSLYQIDFPLAQLIPFSELKRTRDSLIVTYLKYPDFLTKTYKALDEKLILDTGDPVDNLYELQQQKQPGNFIPFSGLSTSGSISRAISVGNNQNAVVRSELDLQISGKISENVVLRASIQDDNVPVQSGGYTQQLNEFDQIFIELQAEKWRIRAGDIDLVENQSFFASYTKRVQGLLLSAEVGNEERQTEVYGAAALVRGVFTRSELTAIEGNQGPYKLVGDNGQLYVLIVSGSEDVYVNGRLLTRGENEDYLIDYNAGEVIFNSTFPITSEMRIVVEYQVSDRNFSRIVATTGSRFRSESLQLNGFLYNENDLKNQPLQQSLTDEQVDVLEEAGDDQSDMFAPSAVPAEFSENRILYTKTFLDGREIFVFSSDPEAELFQVRFTNVGPNQGNYVLSSQDAIATIYEYVSPVNSVPQGNFEPIVRLFAPTKLQIAMLNGVYSPSEKSSIQFEVAASNADENLFSELDQGDNRGLAAQFSVNQTLYKSEANNSLDVFANLNFIEDTYTSIERLYNVEFTRDWNLFNPSGDQLFLDAGFDYRNNLESFTRYNFQRLSYSKNFLGQKHSIIARQIQNKFRIDVNASYLDSESPVLTSKFARAGVSGIYDFGKFWSGLRYTMEDNQELRVETEEFTPNTQRFSGYEVFSGVGDSTSVYVEAGYRYRQNDSLRANLLKRVNTSSNYFVRSQLVNTKASRLSLFANLRTLKFKEENRADEQTLNSRIVYSQNLWNRLVNLNTTYETSSGSIAQQEFTYLEVEPGQGQYTWIDYNENAIQELNEFEIAQFQDEGRYVRILLPNQIFVRTNQARFSQQFTLNFQTWQNQKGWKKIASHFYNQTSLLLDKKMRKDGNSLSLNPFKSSGQEVLGENTTFRNILFFNRGLQKFTTSYNFTKNTTKNLTVLGLQESSNLLQELKFIHKFQESWLITSTQDYKSSESFSDQFENRNFTIEGFSFHPKVSYLLGDKRFDVFYAYTSKENQIGGLEALKQQTLGLSFVLNNNQKYSITGEASYIQNDFEGGAFSPVAYQMLEGLQPNDNFTWSLFLQKKITAFLDLNLTYFGRKSENLKAIHTGSVQLRAFF</sequence>
<dbReference type="EMBL" id="JAAIKD010000006">
    <property type="protein sequence ID" value="NEV94709.1"/>
    <property type="molecule type" value="Genomic_DNA"/>
</dbReference>
<organism evidence="1 2">
    <name type="scientific">Psychroflexus aurantiacus</name>
    <dbReference type="NCBI Taxonomy" id="2709310"/>
    <lineage>
        <taxon>Bacteria</taxon>
        <taxon>Pseudomonadati</taxon>
        <taxon>Bacteroidota</taxon>
        <taxon>Flavobacteriia</taxon>
        <taxon>Flavobacteriales</taxon>
        <taxon>Flavobacteriaceae</taxon>
        <taxon>Psychroflexus</taxon>
    </lineage>
</organism>